<dbReference type="InterPro" id="IPR008197">
    <property type="entry name" value="WAP_dom"/>
</dbReference>
<evidence type="ECO:0000256" key="1">
    <source>
        <dbReference type="SAM" id="SignalP"/>
    </source>
</evidence>
<accession>A0A5S6QXY8</accession>
<protein>
    <submittedName>
        <fullName evidence="4">WAP domain-containing protein</fullName>
    </submittedName>
</protein>
<feature type="chain" id="PRO_5024348247" evidence="1">
    <location>
        <begin position="21"/>
        <end position="241"/>
    </location>
</feature>
<dbReference type="InterPro" id="IPR036645">
    <property type="entry name" value="Elafin-like_sf"/>
</dbReference>
<dbReference type="SMART" id="SM00289">
    <property type="entry name" value="WR1"/>
    <property type="match status" value="5"/>
</dbReference>
<evidence type="ECO:0000313" key="3">
    <source>
        <dbReference type="Proteomes" id="UP000046395"/>
    </source>
</evidence>
<dbReference type="Gene3D" id="4.10.75.10">
    <property type="entry name" value="Elafin-like"/>
    <property type="match status" value="2"/>
</dbReference>
<evidence type="ECO:0000313" key="4">
    <source>
        <dbReference type="WBParaSite" id="TMUE_3000012251.1"/>
    </source>
</evidence>
<dbReference type="STRING" id="70415.A0A5S6QXY8"/>
<dbReference type="PROSITE" id="PS51390">
    <property type="entry name" value="WAP"/>
    <property type="match status" value="1"/>
</dbReference>
<dbReference type="GO" id="GO:0030414">
    <property type="term" value="F:peptidase inhibitor activity"/>
    <property type="evidence" value="ECO:0007669"/>
    <property type="project" value="InterPro"/>
</dbReference>
<proteinExistence type="predicted"/>
<reference evidence="4" key="1">
    <citation type="submission" date="2019-12" db="UniProtKB">
        <authorList>
            <consortium name="WormBaseParasite"/>
        </authorList>
    </citation>
    <scope>IDENTIFICATION</scope>
</reference>
<dbReference type="InterPro" id="IPR006150">
    <property type="entry name" value="Cys_repeat_1"/>
</dbReference>
<keyword evidence="1" id="KW-0732">Signal</keyword>
<dbReference type="SUPFAM" id="SSF57256">
    <property type="entry name" value="Elafin-like"/>
    <property type="match status" value="2"/>
</dbReference>
<feature type="signal peptide" evidence="1">
    <location>
        <begin position="1"/>
        <end position="20"/>
    </location>
</feature>
<dbReference type="GO" id="GO:0005576">
    <property type="term" value="C:extracellular region"/>
    <property type="evidence" value="ECO:0007669"/>
    <property type="project" value="InterPro"/>
</dbReference>
<evidence type="ECO:0000259" key="2">
    <source>
        <dbReference type="PROSITE" id="PS51390"/>
    </source>
</evidence>
<dbReference type="WBParaSite" id="TMUE_3000012251.1">
    <property type="protein sequence ID" value="TMUE_3000012251.1"/>
    <property type="gene ID" value="WBGene00292047"/>
</dbReference>
<dbReference type="Proteomes" id="UP000046395">
    <property type="component" value="Unassembled WGS sequence"/>
</dbReference>
<dbReference type="SMART" id="SM00217">
    <property type="entry name" value="WAP"/>
    <property type="match status" value="2"/>
</dbReference>
<keyword evidence="3" id="KW-1185">Reference proteome</keyword>
<feature type="domain" description="WAP" evidence="2">
    <location>
        <begin position="193"/>
        <end position="240"/>
    </location>
</feature>
<organism evidence="3 4">
    <name type="scientific">Trichuris muris</name>
    <name type="common">Mouse whipworm</name>
    <dbReference type="NCBI Taxonomy" id="70415"/>
    <lineage>
        <taxon>Eukaryota</taxon>
        <taxon>Metazoa</taxon>
        <taxon>Ecdysozoa</taxon>
        <taxon>Nematoda</taxon>
        <taxon>Enoplea</taxon>
        <taxon>Dorylaimia</taxon>
        <taxon>Trichinellida</taxon>
        <taxon>Trichuridae</taxon>
        <taxon>Trichuris</taxon>
    </lineage>
</organism>
<name>A0A5S6QXY8_TRIMR</name>
<sequence length="241" mass="25631">MQARLLLCFSAALLISSLKGQRCPPSNRISSSQTGRTCTNDRQCLSGQKCCPTLYGRLCVSLSGSSGGSAAWGRCSDGRNPLQSCNPGVCPPNYKCEDGKCCWNNPYAEPPDSGNGVCRDGSRPSGRCINQVCSGNQECYRGWCCQRTSSSTTGLCFDGSVSFTRCTFGKCPSGLRCENGWCCFNSAQVPQVGNQKKGTCPPYLSIPGVPTADKCLTDMECEGSRKCCGTAAGKACLYPEM</sequence>
<dbReference type="Pfam" id="PF00095">
    <property type="entry name" value="WAP"/>
    <property type="match status" value="2"/>
</dbReference>
<dbReference type="AlphaFoldDB" id="A0A5S6QXY8"/>